<feature type="transmembrane region" description="Helical" evidence="11">
    <location>
        <begin position="15"/>
        <end position="34"/>
    </location>
</feature>
<dbReference type="EMBL" id="FZOR01000016">
    <property type="protein sequence ID" value="SNT10313.1"/>
    <property type="molecule type" value="Genomic_DNA"/>
</dbReference>
<evidence type="ECO:0000256" key="9">
    <source>
        <dbReference type="ARBA" id="ARBA00023136"/>
    </source>
</evidence>
<dbReference type="PRINTS" id="PR01853">
    <property type="entry name" value="YAJCTRNLCASE"/>
</dbReference>
<keyword evidence="8" id="KW-0811">Translocation</keyword>
<dbReference type="AlphaFoldDB" id="A0A239JY12"/>
<dbReference type="NCBIfam" id="TIGR00739">
    <property type="entry name" value="yajC"/>
    <property type="match status" value="1"/>
</dbReference>
<gene>
    <name evidence="12" type="ORF">SAMN05443665_101648</name>
</gene>
<protein>
    <submittedName>
        <fullName evidence="12">Preprotein translocase subunit YajC</fullName>
    </submittedName>
</protein>
<keyword evidence="4" id="KW-1003">Cell membrane</keyword>
<feature type="compositionally biased region" description="Basic and acidic residues" evidence="10">
    <location>
        <begin position="121"/>
        <end position="141"/>
    </location>
</feature>
<evidence type="ECO:0000313" key="13">
    <source>
        <dbReference type="Proteomes" id="UP000198318"/>
    </source>
</evidence>
<feature type="compositionally biased region" description="Basic and acidic residues" evidence="10">
    <location>
        <begin position="152"/>
        <end position="168"/>
    </location>
</feature>
<feature type="compositionally biased region" description="Acidic residues" evidence="10">
    <location>
        <begin position="99"/>
        <end position="120"/>
    </location>
</feature>
<evidence type="ECO:0000256" key="8">
    <source>
        <dbReference type="ARBA" id="ARBA00023010"/>
    </source>
</evidence>
<evidence type="ECO:0000256" key="6">
    <source>
        <dbReference type="ARBA" id="ARBA00022927"/>
    </source>
</evidence>
<dbReference type="RefSeq" id="WP_089327219.1">
    <property type="nucleotide sequence ID" value="NZ_FZOR01000016.1"/>
</dbReference>
<evidence type="ECO:0000256" key="10">
    <source>
        <dbReference type="SAM" id="MobiDB-lite"/>
    </source>
</evidence>
<keyword evidence="3" id="KW-0813">Transport</keyword>
<feature type="region of interest" description="Disordered" evidence="10">
    <location>
        <begin position="98"/>
        <end position="168"/>
    </location>
</feature>
<organism evidence="12 13">
    <name type="scientific">Actinomadura meyerae</name>
    <dbReference type="NCBI Taxonomy" id="240840"/>
    <lineage>
        <taxon>Bacteria</taxon>
        <taxon>Bacillati</taxon>
        <taxon>Actinomycetota</taxon>
        <taxon>Actinomycetes</taxon>
        <taxon>Streptosporangiales</taxon>
        <taxon>Thermomonosporaceae</taxon>
        <taxon>Actinomadura</taxon>
    </lineage>
</organism>
<dbReference type="GO" id="GO:0005886">
    <property type="term" value="C:plasma membrane"/>
    <property type="evidence" value="ECO:0007669"/>
    <property type="project" value="UniProtKB-SubCell"/>
</dbReference>
<keyword evidence="6" id="KW-0653">Protein transport</keyword>
<keyword evidence="13" id="KW-1185">Reference proteome</keyword>
<dbReference type="OrthoDB" id="2200301at2"/>
<evidence type="ECO:0000256" key="1">
    <source>
        <dbReference type="ARBA" id="ARBA00004162"/>
    </source>
</evidence>
<accession>A0A239JY12</accession>
<evidence type="ECO:0000256" key="4">
    <source>
        <dbReference type="ARBA" id="ARBA00022475"/>
    </source>
</evidence>
<proteinExistence type="inferred from homology"/>
<evidence type="ECO:0000256" key="11">
    <source>
        <dbReference type="SAM" id="Phobius"/>
    </source>
</evidence>
<keyword evidence="7 11" id="KW-1133">Transmembrane helix</keyword>
<reference evidence="12 13" key="1">
    <citation type="submission" date="2017-06" db="EMBL/GenBank/DDBJ databases">
        <authorList>
            <person name="Kim H.J."/>
            <person name="Triplett B.A."/>
        </authorList>
    </citation>
    <scope>NUCLEOTIDE SEQUENCE [LARGE SCALE GENOMIC DNA]</scope>
    <source>
        <strain evidence="12 13">DSM 44715</strain>
    </source>
</reference>
<dbReference type="Pfam" id="PF02699">
    <property type="entry name" value="YajC"/>
    <property type="match status" value="1"/>
</dbReference>
<dbReference type="Proteomes" id="UP000198318">
    <property type="component" value="Unassembled WGS sequence"/>
</dbReference>
<dbReference type="SMART" id="SM01323">
    <property type="entry name" value="YajC"/>
    <property type="match status" value="1"/>
</dbReference>
<dbReference type="GO" id="GO:0015031">
    <property type="term" value="P:protein transport"/>
    <property type="evidence" value="ECO:0007669"/>
    <property type="project" value="UniProtKB-KW"/>
</dbReference>
<evidence type="ECO:0000256" key="2">
    <source>
        <dbReference type="ARBA" id="ARBA00006742"/>
    </source>
</evidence>
<keyword evidence="5 11" id="KW-0812">Transmembrane</keyword>
<evidence type="ECO:0000256" key="7">
    <source>
        <dbReference type="ARBA" id="ARBA00022989"/>
    </source>
</evidence>
<dbReference type="InterPro" id="IPR003849">
    <property type="entry name" value="Preprotein_translocase_YajC"/>
</dbReference>
<evidence type="ECO:0000256" key="5">
    <source>
        <dbReference type="ARBA" id="ARBA00022692"/>
    </source>
</evidence>
<keyword evidence="9 11" id="KW-0472">Membrane</keyword>
<evidence type="ECO:0000313" key="12">
    <source>
        <dbReference type="EMBL" id="SNT10313.1"/>
    </source>
</evidence>
<comment type="subcellular location">
    <subcellularLocation>
        <location evidence="1">Cell membrane</location>
        <topology evidence="1">Single-pass membrane protein</topology>
    </subcellularLocation>
</comment>
<dbReference type="PANTHER" id="PTHR33909:SF1">
    <property type="entry name" value="SEC TRANSLOCON ACCESSORY COMPLEX SUBUNIT YAJC"/>
    <property type="match status" value="1"/>
</dbReference>
<evidence type="ECO:0000256" key="3">
    <source>
        <dbReference type="ARBA" id="ARBA00022448"/>
    </source>
</evidence>
<name>A0A239JY12_9ACTN</name>
<sequence length="168" mass="18119">MGSDMILAAESGGSGAFNLLLLLAIPLVFYFLLIRPQSKRRREQMQMQNDIQPGARVLTTSGMRATVVEVDDDGLLLEIADGVEVHFVKQAVMQVLKDDEPDEIDDELDEDGGDEDDDAVDLSKDGAEVDLSKDGEPRAEDTASDEDGEPASEPKGKTKVEAADKPSA</sequence>
<comment type="similarity">
    <text evidence="2">Belongs to the YajC family.</text>
</comment>
<dbReference type="PANTHER" id="PTHR33909">
    <property type="entry name" value="SEC TRANSLOCON ACCESSORY COMPLEX SUBUNIT YAJC"/>
    <property type="match status" value="1"/>
</dbReference>